<feature type="domain" description="Bacterial bifunctional deaminase-reductase C-terminal" evidence="1">
    <location>
        <begin position="3"/>
        <end position="167"/>
    </location>
</feature>
<dbReference type="Pfam" id="PF01872">
    <property type="entry name" value="RibD_C"/>
    <property type="match status" value="1"/>
</dbReference>
<evidence type="ECO:0000313" key="2">
    <source>
        <dbReference type="EMBL" id="GIF89343.1"/>
    </source>
</evidence>
<dbReference type="InterPro" id="IPR002734">
    <property type="entry name" value="RibDG_C"/>
</dbReference>
<organism evidence="2 3">
    <name type="scientific">Catellatospora chokoriensis</name>
    <dbReference type="NCBI Taxonomy" id="310353"/>
    <lineage>
        <taxon>Bacteria</taxon>
        <taxon>Bacillati</taxon>
        <taxon>Actinomycetota</taxon>
        <taxon>Actinomycetes</taxon>
        <taxon>Micromonosporales</taxon>
        <taxon>Micromonosporaceae</taxon>
        <taxon>Catellatospora</taxon>
    </lineage>
</organism>
<dbReference type="Proteomes" id="UP000619293">
    <property type="component" value="Unassembled WGS sequence"/>
</dbReference>
<dbReference type="InterPro" id="IPR024072">
    <property type="entry name" value="DHFR-like_dom_sf"/>
</dbReference>
<proteinExistence type="predicted"/>
<dbReference type="GO" id="GO:0008703">
    <property type="term" value="F:5-amino-6-(5-phosphoribosylamino)uracil reductase activity"/>
    <property type="evidence" value="ECO:0007669"/>
    <property type="project" value="InterPro"/>
</dbReference>
<reference evidence="2 3" key="1">
    <citation type="submission" date="2021-01" db="EMBL/GenBank/DDBJ databases">
        <title>Whole genome shotgun sequence of Catellatospora chokoriensis NBRC 107358.</title>
        <authorList>
            <person name="Komaki H."/>
            <person name="Tamura T."/>
        </authorList>
    </citation>
    <scope>NUCLEOTIDE SEQUENCE [LARGE SCALE GENOMIC DNA]</scope>
    <source>
        <strain evidence="2 3">NBRC 107358</strain>
    </source>
</reference>
<evidence type="ECO:0000259" key="1">
    <source>
        <dbReference type="Pfam" id="PF01872"/>
    </source>
</evidence>
<name>A0A8J3K2S1_9ACTN</name>
<dbReference type="GO" id="GO:0009231">
    <property type="term" value="P:riboflavin biosynthetic process"/>
    <property type="evidence" value="ECO:0007669"/>
    <property type="project" value="InterPro"/>
</dbReference>
<sequence>MGKVLWHITMSLDGFVTGPGGDMSWMAGYAGPNPAVDEVLSRIGAVLIGHRTYFGPDGDGPTDEGRVYGGAWTGPQLVYTRDVPEHPDPAYIFVDDLAEAVATAKAAAGDGYAVLIGAAIARACLDAGLLDEVLIHVVPTLLGDGTRLFDRPGGDGTRLEQVSVTHTPVCTNIWLRVPR</sequence>
<dbReference type="InterPro" id="IPR050765">
    <property type="entry name" value="Riboflavin_Biosynth_HTPR"/>
</dbReference>
<dbReference type="RefSeq" id="WP_191839273.1">
    <property type="nucleotide sequence ID" value="NZ_BAAALB010000006.1"/>
</dbReference>
<protein>
    <submittedName>
        <fullName evidence="2">Deaminase</fullName>
    </submittedName>
</protein>
<dbReference type="Gene3D" id="3.40.430.10">
    <property type="entry name" value="Dihydrofolate Reductase, subunit A"/>
    <property type="match status" value="1"/>
</dbReference>
<dbReference type="AlphaFoldDB" id="A0A8J3K2S1"/>
<gene>
    <name evidence="2" type="ORF">Cch02nite_27870</name>
</gene>
<comment type="caution">
    <text evidence="2">The sequence shown here is derived from an EMBL/GenBank/DDBJ whole genome shotgun (WGS) entry which is preliminary data.</text>
</comment>
<dbReference type="SUPFAM" id="SSF53597">
    <property type="entry name" value="Dihydrofolate reductase-like"/>
    <property type="match status" value="1"/>
</dbReference>
<evidence type="ECO:0000313" key="3">
    <source>
        <dbReference type="Proteomes" id="UP000619293"/>
    </source>
</evidence>
<dbReference type="PANTHER" id="PTHR38011:SF12">
    <property type="entry name" value="BIFUNCTIONAL DEAMINASE-REDUCTASE DOMAIN PROTEIN"/>
    <property type="match status" value="1"/>
</dbReference>
<accession>A0A8J3K2S1</accession>
<dbReference type="PANTHER" id="PTHR38011">
    <property type="entry name" value="DIHYDROFOLATE REDUCTASE FAMILY PROTEIN (AFU_ORTHOLOGUE AFUA_8G06820)"/>
    <property type="match status" value="1"/>
</dbReference>
<keyword evidence="3" id="KW-1185">Reference proteome</keyword>
<dbReference type="EMBL" id="BONG01000015">
    <property type="protein sequence ID" value="GIF89343.1"/>
    <property type="molecule type" value="Genomic_DNA"/>
</dbReference>